<feature type="compositionally biased region" description="Polar residues" evidence="2">
    <location>
        <begin position="1788"/>
        <end position="1799"/>
    </location>
</feature>
<dbReference type="Pfam" id="PF13499">
    <property type="entry name" value="EF-hand_7"/>
    <property type="match status" value="2"/>
</dbReference>
<dbReference type="RefSeq" id="XP_024572078.1">
    <property type="nucleotide sequence ID" value="XM_024727192.1"/>
</dbReference>
<name>A0A0P1A6C1_PLAHL</name>
<dbReference type="Proteomes" id="UP000054928">
    <property type="component" value="Unassembled WGS sequence"/>
</dbReference>
<feature type="region of interest" description="Disordered" evidence="2">
    <location>
        <begin position="1624"/>
        <end position="1662"/>
    </location>
</feature>
<dbReference type="InterPro" id="IPR002048">
    <property type="entry name" value="EF_hand_dom"/>
</dbReference>
<dbReference type="InterPro" id="IPR011992">
    <property type="entry name" value="EF-hand-dom_pair"/>
</dbReference>
<evidence type="ECO:0000259" key="3">
    <source>
        <dbReference type="PROSITE" id="PS50222"/>
    </source>
</evidence>
<proteinExistence type="predicted"/>
<dbReference type="InterPro" id="IPR052603">
    <property type="entry name" value="EFCB6"/>
</dbReference>
<evidence type="ECO:0000313" key="4">
    <source>
        <dbReference type="EMBL" id="CEG35709.1"/>
    </source>
</evidence>
<keyword evidence="1" id="KW-0106">Calcium</keyword>
<evidence type="ECO:0000256" key="1">
    <source>
        <dbReference type="ARBA" id="ARBA00022837"/>
    </source>
</evidence>
<dbReference type="PROSITE" id="PS50222">
    <property type="entry name" value="EF_HAND_2"/>
    <property type="match status" value="6"/>
</dbReference>
<dbReference type="CDD" id="cd00051">
    <property type="entry name" value="EFh"/>
    <property type="match status" value="2"/>
</dbReference>
<feature type="compositionally biased region" description="Polar residues" evidence="2">
    <location>
        <begin position="1652"/>
        <end position="1661"/>
    </location>
</feature>
<feature type="domain" description="EF-hand" evidence="3">
    <location>
        <begin position="569"/>
        <end position="604"/>
    </location>
</feature>
<dbReference type="OrthoDB" id="26525at2759"/>
<keyword evidence="5" id="KW-1185">Reference proteome</keyword>
<feature type="domain" description="EF-hand" evidence="3">
    <location>
        <begin position="871"/>
        <end position="906"/>
    </location>
</feature>
<feature type="domain" description="EF-hand" evidence="3">
    <location>
        <begin position="1150"/>
        <end position="1185"/>
    </location>
</feature>
<feature type="domain" description="EF-hand" evidence="3">
    <location>
        <begin position="1564"/>
        <end position="1593"/>
    </location>
</feature>
<dbReference type="PROSITE" id="PS00018">
    <property type="entry name" value="EF_HAND_1"/>
    <property type="match status" value="1"/>
</dbReference>
<dbReference type="STRING" id="4781.A0A0P1A6C1"/>
<feature type="domain" description="EF-hand" evidence="3">
    <location>
        <begin position="193"/>
        <end position="228"/>
    </location>
</feature>
<accession>A0A0P1A6C1</accession>
<dbReference type="PANTHER" id="PTHR20875:SF0">
    <property type="entry name" value="GH12158P"/>
    <property type="match status" value="1"/>
</dbReference>
<protein>
    <recommendedName>
        <fullName evidence="3">EF-hand domain-containing protein</fullName>
    </recommendedName>
</protein>
<dbReference type="EMBL" id="CCYD01000109">
    <property type="protein sequence ID" value="CEG35709.1"/>
    <property type="molecule type" value="Genomic_DNA"/>
</dbReference>
<dbReference type="SUPFAM" id="SSF47473">
    <property type="entry name" value="EF-hand"/>
    <property type="match status" value="3"/>
</dbReference>
<feature type="domain" description="EF-hand" evidence="3">
    <location>
        <begin position="842"/>
        <end position="868"/>
    </location>
</feature>
<sequence length="1845" mass="208338">MAQPGEFLTNLTLDGVREGAYMLCKHSDDLLGHHARQIFREKAASMRAENSIYYYLKDLMKKFGSQQHVSKIKKIIKGEPQQLVLEEHEFRKLIASDPAFESAVPNDQVDALFHRLECDDCKLLLHRDFVEFCLLDQDQLRLLLFKYRKHLKSLDLTDIEIADTFKRLASPDGTAMAPELFHTAIMRDVDVVLTTGELAFVMNIMDSDQDGLVKLNDLESLLKDEKKAEELIHPALENGVVELKISTNNLEEMTLQRGHYIQLHPNLQNASGSCPMYLWFRKAAREEGKAAISNIKLASSSRDTELVSKGYTCLQQDISKGGTFGKHKYIWTSLVPSSAQMTNELVDLSLTSGDLSDENSARLWLPRHRGFKLVAGNFIQKSNKHGVFLWIRRRQTLLTDLAEPSILNHMMASPRTRTSVHRHCDDLESQVRKCLRRNCPIDQDCSLNFSRLFDEFDPKRVRAITKQAVLAGIETLGLKMDKKDFRLVWERINPFGAKLISLGTFTQFLELTDSEIDDLVNSLQRTMTTRFGSSVPNYRLIFQSYNALGDGKLSRSDFQRIFATNQLSFTNSELSKVIQRFDVNKDGFVDYSDFLSYVTGVCDASARAARRIAEAADDFRVWALENQNKKLAKDGILDSASAWRLLKPKHGRLDSMTINHVLRQRSRRLTEDQIFLLQVLIAPSTNGEVNQAAFHAFINHVPKKIPTVVYELQKLVGSEPLKSGIDKIYNRLNIEANGKLALVKLSQQLNALAVENLTRQVDLKDLVYVVQFTGACCGGDGAVLLDRFLSGIRENQDRRNMKSEFGTHYDSPQFLEGVNLLRDEIKRCAKTPDGKFDYMIPFRIFDKDRSGHIVLSEFEAAIRELGVNKYLNDQEIKGLMRRFDPNLSGAINFNEFLRFSLAESSSSSNRRLNTVILPNPNLQRILDDIVINERLTNGNAEAFCGSLKRMFIIIDKDTTGLVPFNRFVETLQEMSIAVPKADMDVIKTMFGDGKGTENVQYERFCEAITQKCQHYRESQPAFYIPASEILNLLETLHQQFTQLEPSIQGSDIYKAFGVENNMPKSVYVSVDDLKDVLWAVGVHHPYLREELEVIKISFQLHQNSEFDVALFQKFLSDGPRAFLAGTSYLFDNHIKRLSNELFSFLSSEKDAGVRLFSLFPEVDTNLNGIMSKDEFLHLLQKAGVRKFFGSEDEKLLLQFLKGNGDEALSYADFISFAKQADQKLKSLADEQSDTLPCKSQSDEAPYTVIVSPTIADKTSAGNTSSSIIPPQHFEQPHALLLRQIGKLNRLLRPQFPFATYFSKYRLDQNETRVTVQIFEKIINKFLDRLVIQRVVYNMKNMDIELLIQSYTVTSDEGAYIDYELFLGDFAKTQESIAAASADHDISTGESDDELSCSSDEESCITLKVSKSIGPVLLQAIKHVHKTPAELHALKSLVNTLSEDLSARKQFTVSETKIYKLLTTLSLRLRNTDVIKLFTCIKTELHGRTVFEVEPFIAAIKEQIDIAIGPQKEAPATVANVDLPPVEVKPIPAATTASSSLLEPVLAKKIYRCFLAAAQHNISGRKLLEKCDTAGTGTLTLLEFQTVLRLMGCRLTDSELEAVKTALGHPMSAQINYNILVQQMRPDSPQPRTAQKKSTEAFQASRSADKFQHNSMKPSSVSHSHHFPAQFGPKAVCTNAPTSFEEAKRVDNFVGHFFSELLNVRRIDSATLYHNFELYDIKSTGFIFIDAFSAVMRKLNIFLPSDVATTVISRFTSVVKEKFDYIDFCQVVATFLQPKSPPPRMQRGVQASRTASSSMSDPKAVRPEASQTQTSRKVTSDKVTIETPSRQNNEVDKQAVDVVRFC</sequence>
<dbReference type="InterPro" id="IPR018247">
    <property type="entry name" value="EF_Hand_1_Ca_BS"/>
</dbReference>
<feature type="region of interest" description="Disordered" evidence="2">
    <location>
        <begin position="1780"/>
        <end position="1831"/>
    </location>
</feature>
<dbReference type="OMA" id="LMGCKLT"/>
<dbReference type="Gene3D" id="1.10.238.10">
    <property type="entry name" value="EF-hand"/>
    <property type="match status" value="4"/>
</dbReference>
<dbReference type="GeneID" id="36395101"/>
<reference evidence="5" key="1">
    <citation type="submission" date="2014-09" db="EMBL/GenBank/DDBJ databases">
        <authorList>
            <person name="Sharma Rahul"/>
            <person name="Thines Marco"/>
        </authorList>
    </citation>
    <scope>NUCLEOTIDE SEQUENCE [LARGE SCALE GENOMIC DNA]</scope>
</reference>
<dbReference type="GO" id="GO:0005509">
    <property type="term" value="F:calcium ion binding"/>
    <property type="evidence" value="ECO:0007669"/>
    <property type="project" value="InterPro"/>
</dbReference>
<organism evidence="4 5">
    <name type="scientific">Plasmopara halstedii</name>
    <name type="common">Downy mildew of sunflower</name>
    <dbReference type="NCBI Taxonomy" id="4781"/>
    <lineage>
        <taxon>Eukaryota</taxon>
        <taxon>Sar</taxon>
        <taxon>Stramenopiles</taxon>
        <taxon>Oomycota</taxon>
        <taxon>Peronosporomycetes</taxon>
        <taxon>Peronosporales</taxon>
        <taxon>Peronosporaceae</taxon>
        <taxon>Plasmopara</taxon>
    </lineage>
</organism>
<evidence type="ECO:0000313" key="5">
    <source>
        <dbReference type="Proteomes" id="UP000054928"/>
    </source>
</evidence>
<dbReference type="SMART" id="SM00054">
    <property type="entry name" value="EFh"/>
    <property type="match status" value="8"/>
</dbReference>
<dbReference type="PANTHER" id="PTHR20875">
    <property type="entry name" value="EF-HAND CALCIUM-BINDING DOMAIN-CONTAINING PROTEIN 6-RELATED"/>
    <property type="match status" value="1"/>
</dbReference>
<evidence type="ECO:0000256" key="2">
    <source>
        <dbReference type="SAM" id="MobiDB-lite"/>
    </source>
</evidence>